<reference evidence="1" key="1">
    <citation type="submission" date="2014-01" db="EMBL/GenBank/DDBJ databases">
        <authorList>
            <person name="Aslett M."/>
        </authorList>
    </citation>
    <scope>NUCLEOTIDE SEQUENCE</scope>
</reference>
<evidence type="ECO:0000313" key="1">
    <source>
        <dbReference type="EMBL" id="CDW59942.1"/>
    </source>
</evidence>
<dbReference type="EMBL" id="HG806794">
    <property type="protein sequence ID" value="CDW59942.1"/>
    <property type="molecule type" value="Genomic_DNA"/>
</dbReference>
<dbReference type="AlphaFoldDB" id="A0A077ZHR8"/>
<dbReference type="Proteomes" id="UP000030665">
    <property type="component" value="Unassembled WGS sequence"/>
</dbReference>
<accession>A0A077ZHR8</accession>
<proteinExistence type="predicted"/>
<evidence type="ECO:0008006" key="3">
    <source>
        <dbReference type="Google" id="ProtNLM"/>
    </source>
</evidence>
<reference evidence="1" key="2">
    <citation type="submission" date="2014-03" db="EMBL/GenBank/DDBJ databases">
        <title>The whipworm genome and dual-species transcriptomics of an intimate host-pathogen interaction.</title>
        <authorList>
            <person name="Foth B.J."/>
            <person name="Tsai I.J."/>
            <person name="Reid A.J."/>
            <person name="Bancroft A.J."/>
            <person name="Nichol S."/>
            <person name="Tracey A."/>
            <person name="Holroyd N."/>
            <person name="Cotton J.A."/>
            <person name="Stanley E.J."/>
            <person name="Zarowiecki M."/>
            <person name="Liu J.Z."/>
            <person name="Huckvale T."/>
            <person name="Cooper P.J."/>
            <person name="Grencis R.K."/>
            <person name="Berriman M."/>
        </authorList>
    </citation>
    <scope>NUCLEOTIDE SEQUENCE [LARGE SCALE GENOMIC DNA]</scope>
</reference>
<name>A0A077ZHR8_TRITR</name>
<gene>
    <name evidence="1" type="ORF">TTRE_0000828901</name>
</gene>
<protein>
    <recommendedName>
        <fullName evidence="3">DUF4219 domain-containing protein</fullName>
    </recommendedName>
</protein>
<sequence>MELERGFVQLNSENYLRWKFEIETILEARDCSDLVSGETLCSAVGDEKVSPEEEGCYRQANRLTVTR</sequence>
<organism evidence="1 2">
    <name type="scientific">Trichuris trichiura</name>
    <name type="common">Whipworm</name>
    <name type="synonym">Trichocephalus trichiurus</name>
    <dbReference type="NCBI Taxonomy" id="36087"/>
    <lineage>
        <taxon>Eukaryota</taxon>
        <taxon>Metazoa</taxon>
        <taxon>Ecdysozoa</taxon>
        <taxon>Nematoda</taxon>
        <taxon>Enoplea</taxon>
        <taxon>Dorylaimia</taxon>
        <taxon>Trichinellida</taxon>
        <taxon>Trichuridae</taxon>
        <taxon>Trichuris</taxon>
    </lineage>
</organism>
<evidence type="ECO:0000313" key="2">
    <source>
        <dbReference type="Proteomes" id="UP000030665"/>
    </source>
</evidence>
<keyword evidence="2" id="KW-1185">Reference proteome</keyword>
<dbReference type="STRING" id="36087.A0A077ZHR8"/>